<evidence type="ECO:0000256" key="5">
    <source>
        <dbReference type="SAM" id="MobiDB-lite"/>
    </source>
</evidence>
<dbReference type="InterPro" id="IPR036271">
    <property type="entry name" value="Tet_transcr_reg_TetR-rel_C_sf"/>
</dbReference>
<keyword evidence="8" id="KW-1185">Reference proteome</keyword>
<evidence type="ECO:0000256" key="1">
    <source>
        <dbReference type="ARBA" id="ARBA00023015"/>
    </source>
</evidence>
<feature type="region of interest" description="Disordered" evidence="5">
    <location>
        <begin position="216"/>
        <end position="251"/>
    </location>
</feature>
<dbReference type="SUPFAM" id="SSF48498">
    <property type="entry name" value="Tetracyclin repressor-like, C-terminal domain"/>
    <property type="match status" value="1"/>
</dbReference>
<evidence type="ECO:0000259" key="6">
    <source>
        <dbReference type="PROSITE" id="PS50977"/>
    </source>
</evidence>
<comment type="caution">
    <text evidence="7">The sequence shown here is derived from an EMBL/GenBank/DDBJ whole genome shotgun (WGS) entry which is preliminary data.</text>
</comment>
<dbReference type="PROSITE" id="PS50977">
    <property type="entry name" value="HTH_TETR_2"/>
    <property type="match status" value="1"/>
</dbReference>
<evidence type="ECO:0000256" key="3">
    <source>
        <dbReference type="ARBA" id="ARBA00023163"/>
    </source>
</evidence>
<dbReference type="PANTHER" id="PTHR30055:SF234">
    <property type="entry name" value="HTH-TYPE TRANSCRIPTIONAL REGULATOR BETI"/>
    <property type="match status" value="1"/>
</dbReference>
<dbReference type="GO" id="GO:0003700">
    <property type="term" value="F:DNA-binding transcription factor activity"/>
    <property type="evidence" value="ECO:0007669"/>
    <property type="project" value="TreeGrafter"/>
</dbReference>
<feature type="domain" description="HTH tetR-type" evidence="6">
    <location>
        <begin position="8"/>
        <end position="68"/>
    </location>
</feature>
<proteinExistence type="predicted"/>
<dbReference type="InterPro" id="IPR023772">
    <property type="entry name" value="DNA-bd_HTH_TetR-type_CS"/>
</dbReference>
<keyword evidence="1" id="KW-0805">Transcription regulation</keyword>
<feature type="DNA-binding region" description="H-T-H motif" evidence="4">
    <location>
        <begin position="31"/>
        <end position="50"/>
    </location>
</feature>
<gene>
    <name evidence="7" type="ORF">DR950_05685</name>
</gene>
<accession>A0A372ZN94</accession>
<reference evidence="7 8" key="1">
    <citation type="submission" date="2018-08" db="EMBL/GenBank/DDBJ databases">
        <title>Diversity &amp; Physiological Properties of Lignin-Decomposing Actinobacteria from Soil.</title>
        <authorList>
            <person name="Roh S.G."/>
            <person name="Kim S.B."/>
        </authorList>
    </citation>
    <scope>NUCLEOTIDE SEQUENCE [LARGE SCALE GENOMIC DNA]</scope>
    <source>
        <strain evidence="7 8">MMS17-GH009</strain>
    </source>
</reference>
<feature type="compositionally biased region" description="Gly residues" evidence="5">
    <location>
        <begin position="221"/>
        <end position="238"/>
    </location>
</feature>
<keyword evidence="3" id="KW-0804">Transcription</keyword>
<dbReference type="InterPro" id="IPR050109">
    <property type="entry name" value="HTH-type_TetR-like_transc_reg"/>
</dbReference>
<dbReference type="AlphaFoldDB" id="A0A372ZN94"/>
<dbReference type="InterPro" id="IPR009057">
    <property type="entry name" value="Homeodomain-like_sf"/>
</dbReference>
<dbReference type="GO" id="GO:0000976">
    <property type="term" value="F:transcription cis-regulatory region binding"/>
    <property type="evidence" value="ECO:0007669"/>
    <property type="project" value="TreeGrafter"/>
</dbReference>
<dbReference type="PRINTS" id="PR00455">
    <property type="entry name" value="HTHTETR"/>
</dbReference>
<dbReference type="SUPFAM" id="SSF46689">
    <property type="entry name" value="Homeodomain-like"/>
    <property type="match status" value="1"/>
</dbReference>
<dbReference type="NCBIfam" id="NF041196">
    <property type="entry name" value="ScbR_bind_reg"/>
    <property type="match status" value="1"/>
</dbReference>
<evidence type="ECO:0000313" key="7">
    <source>
        <dbReference type="EMBL" id="RGD57348.1"/>
    </source>
</evidence>
<sequence length="251" mass="26205">MVRQERALRTRRLILEAAASVFDEFGYEGATIGEVVSRAGVTRGAVYFHFASKRDLAQGVVEEQFVQDGVPERSCKLQEFVDTGMVVAYLMPRDPLLSAGARLSLGQDLFDDLGGGAIPGWISRFEALLVAAGERGELLPHVVPADTAWLLVAAWTGVQIQSQKLCGRADLELRVSALYQHLMPSIAVPGVLGSLQMGPNRGAQVVAEAAAARAAAEGDPEGGGLDGGPDGGPDGAGGAVRAEVQTEVGVG</sequence>
<keyword evidence="2 4" id="KW-0238">DNA-binding</keyword>
<dbReference type="PROSITE" id="PS01081">
    <property type="entry name" value="HTH_TETR_1"/>
    <property type="match status" value="1"/>
</dbReference>
<evidence type="ECO:0000256" key="2">
    <source>
        <dbReference type="ARBA" id="ARBA00023125"/>
    </source>
</evidence>
<dbReference type="RefSeq" id="WP_117486143.1">
    <property type="nucleotide sequence ID" value="NZ_QVIG01000001.1"/>
</dbReference>
<organism evidence="7 8">
    <name type="scientific">Kitasatospora xanthocidica</name>
    <dbReference type="NCBI Taxonomy" id="83382"/>
    <lineage>
        <taxon>Bacteria</taxon>
        <taxon>Bacillati</taxon>
        <taxon>Actinomycetota</taxon>
        <taxon>Actinomycetes</taxon>
        <taxon>Kitasatosporales</taxon>
        <taxon>Streptomycetaceae</taxon>
        <taxon>Kitasatospora</taxon>
    </lineage>
</organism>
<evidence type="ECO:0000256" key="4">
    <source>
        <dbReference type="PROSITE-ProRule" id="PRU00335"/>
    </source>
</evidence>
<protein>
    <submittedName>
        <fullName evidence="7">TetR/AcrR family transcriptional regulator</fullName>
    </submittedName>
</protein>
<dbReference type="EMBL" id="QVIG01000001">
    <property type="protein sequence ID" value="RGD57348.1"/>
    <property type="molecule type" value="Genomic_DNA"/>
</dbReference>
<dbReference type="InterPro" id="IPR047923">
    <property type="entry name" value="ArpA-like"/>
</dbReference>
<dbReference type="InterPro" id="IPR001647">
    <property type="entry name" value="HTH_TetR"/>
</dbReference>
<dbReference type="Proteomes" id="UP000263377">
    <property type="component" value="Unassembled WGS sequence"/>
</dbReference>
<dbReference type="Pfam" id="PF00440">
    <property type="entry name" value="TetR_N"/>
    <property type="match status" value="1"/>
</dbReference>
<dbReference type="Gene3D" id="1.10.357.10">
    <property type="entry name" value="Tetracycline Repressor, domain 2"/>
    <property type="match status" value="1"/>
</dbReference>
<name>A0A372ZN94_9ACTN</name>
<evidence type="ECO:0000313" key="8">
    <source>
        <dbReference type="Proteomes" id="UP000263377"/>
    </source>
</evidence>
<dbReference type="PANTHER" id="PTHR30055">
    <property type="entry name" value="HTH-TYPE TRANSCRIPTIONAL REGULATOR RUTR"/>
    <property type="match status" value="1"/>
</dbReference>